<dbReference type="eggNOG" id="COG3510">
    <property type="taxonomic scope" value="Bacteria"/>
</dbReference>
<reference evidence="3 4" key="1">
    <citation type="journal article" date="2013" name="Genome Announc.">
        <title>Draft Genome Sequence of the Methanotrophic Gammaproteobacterium Methyloglobulus morosus DSM 22980 Strain KoM1.</title>
        <authorList>
            <person name="Poehlein A."/>
            <person name="Deutzmann J.S."/>
            <person name="Daniel R."/>
            <person name="Simeonova D.D."/>
        </authorList>
    </citation>
    <scope>NUCLEOTIDE SEQUENCE [LARGE SCALE GENOMIC DNA]</scope>
    <source>
        <strain evidence="3 4">KoM1</strain>
    </source>
</reference>
<sequence length="218" mass="24538">MNTSNKTDYMEDALLKPLGEVLQIIQSRLVTDSTYFGIQCLRSPMDFWIYQEIIFMLKPDVIVEVGNYCGGSALSLAHLCDQIGKGFVIGVDIDHSRLDQKAKNHPRISFITGDACEVFDEVVAKCGKAETVMVIEDSSHEYQNTLNVLMKYSQLVTVGSYLIVEDSICHHGLDVGPNPGPYEAIIDFIDSNQNFYIDREKEAFLITWNPKGYLKRGN</sequence>
<dbReference type="SUPFAM" id="SSF53335">
    <property type="entry name" value="S-adenosyl-L-methionine-dependent methyltransferases"/>
    <property type="match status" value="1"/>
</dbReference>
<dbReference type="RefSeq" id="WP_023495316.1">
    <property type="nucleotide sequence ID" value="NZ_AYLO01000090.1"/>
</dbReference>
<proteinExistence type="predicted"/>
<dbReference type="EMBL" id="AYLO01000090">
    <property type="protein sequence ID" value="ESS71595.1"/>
    <property type="molecule type" value="Genomic_DNA"/>
</dbReference>
<dbReference type="Gene3D" id="3.40.50.150">
    <property type="entry name" value="Vaccinia Virus protein VP39"/>
    <property type="match status" value="1"/>
</dbReference>
<dbReference type="GO" id="GO:0032259">
    <property type="term" value="P:methylation"/>
    <property type="evidence" value="ECO:0007669"/>
    <property type="project" value="UniProtKB-KW"/>
</dbReference>
<protein>
    <submittedName>
        <fullName evidence="3">Rhamnosyl O-methyltransferase</fullName>
        <ecNumber evidence="3">2.1.1.-</ecNumber>
    </submittedName>
</protein>
<accession>V5BE81</accession>
<gene>
    <name evidence="3" type="ORF">MGMO_94c00100</name>
</gene>
<dbReference type="GO" id="GO:0005886">
    <property type="term" value="C:plasma membrane"/>
    <property type="evidence" value="ECO:0007669"/>
    <property type="project" value="TreeGrafter"/>
</dbReference>
<dbReference type="GO" id="GO:0008610">
    <property type="term" value="P:lipid biosynthetic process"/>
    <property type="evidence" value="ECO:0007669"/>
    <property type="project" value="InterPro"/>
</dbReference>
<organism evidence="3 4">
    <name type="scientific">Methyloglobulus morosus KoM1</name>
    <dbReference type="NCBI Taxonomy" id="1116472"/>
    <lineage>
        <taxon>Bacteria</taxon>
        <taxon>Pseudomonadati</taxon>
        <taxon>Pseudomonadota</taxon>
        <taxon>Gammaproteobacteria</taxon>
        <taxon>Methylococcales</taxon>
        <taxon>Methylococcaceae</taxon>
        <taxon>Methyloglobulus</taxon>
    </lineage>
</organism>
<name>V5BE81_9GAMM</name>
<comment type="caution">
    <text evidence="3">The sequence shown here is derived from an EMBL/GenBank/DDBJ whole genome shotgun (WGS) entry which is preliminary data.</text>
</comment>
<evidence type="ECO:0000256" key="2">
    <source>
        <dbReference type="ARBA" id="ARBA00022679"/>
    </source>
</evidence>
<dbReference type="STRING" id="1116472.MGMO_94c00100"/>
<dbReference type="EC" id="2.1.1.-" evidence="3"/>
<dbReference type="AlphaFoldDB" id="V5BE81"/>
<evidence type="ECO:0000313" key="3">
    <source>
        <dbReference type="EMBL" id="ESS71595.1"/>
    </source>
</evidence>
<dbReference type="Proteomes" id="UP000017842">
    <property type="component" value="Unassembled WGS sequence"/>
</dbReference>
<dbReference type="GO" id="GO:0071770">
    <property type="term" value="P:DIM/DIP cell wall layer assembly"/>
    <property type="evidence" value="ECO:0007669"/>
    <property type="project" value="TreeGrafter"/>
</dbReference>
<dbReference type="GO" id="GO:0008168">
    <property type="term" value="F:methyltransferase activity"/>
    <property type="evidence" value="ECO:0007669"/>
    <property type="project" value="UniProtKB-KW"/>
</dbReference>
<dbReference type="InterPro" id="IPR029063">
    <property type="entry name" value="SAM-dependent_MTases_sf"/>
</dbReference>
<dbReference type="PANTHER" id="PTHR40048:SF1">
    <property type="entry name" value="RHAMNOSYL O-METHYLTRANSFERASE"/>
    <property type="match status" value="1"/>
</dbReference>
<dbReference type="InterPro" id="IPR007072">
    <property type="entry name" value="RNMT_CmcI"/>
</dbReference>
<keyword evidence="1 3" id="KW-0489">Methyltransferase</keyword>
<evidence type="ECO:0000313" key="4">
    <source>
        <dbReference type="Proteomes" id="UP000017842"/>
    </source>
</evidence>
<evidence type="ECO:0000256" key="1">
    <source>
        <dbReference type="ARBA" id="ARBA00022603"/>
    </source>
</evidence>
<dbReference type="PANTHER" id="PTHR40048">
    <property type="entry name" value="RHAMNOSYL O-METHYLTRANSFERASE"/>
    <property type="match status" value="1"/>
</dbReference>
<dbReference type="Pfam" id="PF04989">
    <property type="entry name" value="RMNT_CmcI"/>
    <property type="match status" value="1"/>
</dbReference>
<keyword evidence="4" id="KW-1185">Reference proteome</keyword>
<keyword evidence="2 3" id="KW-0808">Transferase</keyword>